<evidence type="ECO:0000313" key="1">
    <source>
        <dbReference type="EMBL" id="MCY0965205.1"/>
    </source>
</evidence>
<protein>
    <submittedName>
        <fullName evidence="1">Uncharacterized protein</fullName>
    </submittedName>
</protein>
<sequence length="41" mass="4466">MKKPDLLVFLGMIILLGAAVTGMTVDNTQKPTLLVSEHTIR</sequence>
<dbReference type="AlphaFoldDB" id="A0A9X3EDI3"/>
<proteinExistence type="predicted"/>
<name>A0A9X3EDI3_9GAMM</name>
<keyword evidence="2" id="KW-1185">Reference proteome</keyword>
<organism evidence="1 2">
    <name type="scientific">Parathalassolituus penaei</name>
    <dbReference type="NCBI Taxonomy" id="2997323"/>
    <lineage>
        <taxon>Bacteria</taxon>
        <taxon>Pseudomonadati</taxon>
        <taxon>Pseudomonadota</taxon>
        <taxon>Gammaproteobacteria</taxon>
        <taxon>Oceanospirillales</taxon>
        <taxon>Oceanospirillaceae</taxon>
        <taxon>Parathalassolituus</taxon>
    </lineage>
</organism>
<dbReference type="EMBL" id="JAPNOA010000025">
    <property type="protein sequence ID" value="MCY0965205.1"/>
    <property type="molecule type" value="Genomic_DNA"/>
</dbReference>
<dbReference type="Proteomes" id="UP001150830">
    <property type="component" value="Unassembled WGS sequence"/>
</dbReference>
<accession>A0A9X3EDI3</accession>
<reference evidence="1" key="1">
    <citation type="submission" date="2022-11" db="EMBL/GenBank/DDBJ databases">
        <title>Parathalassolutuus dongxingensis gen. nov., sp. nov., a novel member of family Oceanospirillaceae isolated from a coastal shrimp pond in Guangxi, China.</title>
        <authorList>
            <person name="Chen H."/>
        </authorList>
    </citation>
    <scope>NUCLEOTIDE SEQUENCE</scope>
    <source>
        <strain evidence="1">G-43</strain>
    </source>
</reference>
<comment type="caution">
    <text evidence="1">The sequence shown here is derived from an EMBL/GenBank/DDBJ whole genome shotgun (WGS) entry which is preliminary data.</text>
</comment>
<gene>
    <name evidence="1" type="ORF">OUO13_08415</name>
</gene>
<dbReference type="RefSeq" id="WP_283173419.1">
    <property type="nucleotide sequence ID" value="NZ_JAPNOA010000025.1"/>
</dbReference>
<evidence type="ECO:0000313" key="2">
    <source>
        <dbReference type="Proteomes" id="UP001150830"/>
    </source>
</evidence>